<keyword evidence="6" id="KW-1185">Reference proteome</keyword>
<keyword evidence="2" id="KW-0012">Acyltransferase</keyword>
<dbReference type="CDD" id="cd04301">
    <property type="entry name" value="NAT_SF"/>
    <property type="match status" value="1"/>
</dbReference>
<dbReference type="PANTHER" id="PTHR43877:SF2">
    <property type="entry name" value="AMINOALKYLPHOSPHONATE N-ACETYLTRANSFERASE-RELATED"/>
    <property type="match status" value="1"/>
</dbReference>
<sequence length="143" mass="16187">MSAVLIRDIESKDYLSVASVWHEAFVPLTDEALITACKKMEGDSRYRIFVAEVDGKVVGFVSTVEALAINLPDGYIKVNSLAVLPKFRRRGIGKMLMAYVEELAKERGSSLVELASGFQRTEAHEFYERLGYQKTSFRFNKRI</sequence>
<dbReference type="EMBL" id="CP065321">
    <property type="protein sequence ID" value="QQR28822.1"/>
    <property type="molecule type" value="Genomic_DNA"/>
</dbReference>
<organism evidence="5 7">
    <name type="scientific">Acutalibacter muris</name>
    <dbReference type="NCBI Taxonomy" id="1796620"/>
    <lineage>
        <taxon>Bacteria</taxon>
        <taxon>Bacillati</taxon>
        <taxon>Bacillota</taxon>
        <taxon>Clostridia</taxon>
        <taxon>Eubacteriales</taxon>
        <taxon>Acutalibacteraceae</taxon>
        <taxon>Acutalibacter</taxon>
    </lineage>
</organism>
<keyword evidence="1" id="KW-0808">Transferase</keyword>
<reference evidence="4" key="1">
    <citation type="journal article" date="2017" name="Genome Announc.">
        <title>High-Quality Whole-Genome Sequences of the Oligo-Mouse-Microbiota Bacterial Community.</title>
        <authorList>
            <person name="Garzetti D."/>
            <person name="Brugiroux S."/>
            <person name="Bunk B."/>
            <person name="Pukall R."/>
            <person name="McCoy K.D."/>
            <person name="Macpherson A.J."/>
            <person name="Stecher B."/>
        </authorList>
    </citation>
    <scope>NUCLEOTIDE SEQUENCE</scope>
    <source>
        <strain evidence="4">KB18</strain>
    </source>
</reference>
<reference evidence="5 7" key="3">
    <citation type="submission" date="2020-11" db="EMBL/GenBank/DDBJ databases">
        <title>Closed and high quality bacterial genomes of the OMM12 community.</title>
        <authorList>
            <person name="Marbouty M."/>
            <person name="Lamy-Besnier Q."/>
            <person name="Debarbieux L."/>
            <person name="Koszul R."/>
        </authorList>
    </citation>
    <scope>NUCLEOTIDE SEQUENCE [LARGE SCALE GENOMIC DNA]</scope>
    <source>
        <strain evidence="5 7">KB18</strain>
    </source>
</reference>
<dbReference type="Pfam" id="PF00583">
    <property type="entry name" value="Acetyltransf_1"/>
    <property type="match status" value="1"/>
</dbReference>
<evidence type="ECO:0000313" key="4">
    <source>
        <dbReference type="EMBL" id="ASB39531.1"/>
    </source>
</evidence>
<proteinExistence type="predicted"/>
<dbReference type="AlphaFoldDB" id="A0A1Z2XM92"/>
<evidence type="ECO:0000256" key="1">
    <source>
        <dbReference type="ARBA" id="ARBA00022679"/>
    </source>
</evidence>
<dbReference type="EMBL" id="CP021422">
    <property type="protein sequence ID" value="ASB39531.1"/>
    <property type="molecule type" value="Genomic_DNA"/>
</dbReference>
<protein>
    <submittedName>
        <fullName evidence="4 5">N-acetyltransferase</fullName>
    </submittedName>
</protein>
<evidence type="ECO:0000313" key="5">
    <source>
        <dbReference type="EMBL" id="QQR28822.1"/>
    </source>
</evidence>
<dbReference type="PROSITE" id="PS51186">
    <property type="entry name" value="GNAT"/>
    <property type="match status" value="1"/>
</dbReference>
<dbReference type="KEGG" id="amur:ADH66_01970"/>
<accession>A0A1Z2XM92</accession>
<dbReference type="Gene3D" id="3.40.630.30">
    <property type="match status" value="1"/>
</dbReference>
<dbReference type="Proteomes" id="UP000596035">
    <property type="component" value="Chromosome"/>
</dbReference>
<dbReference type="InterPro" id="IPR016181">
    <property type="entry name" value="Acyl_CoA_acyltransferase"/>
</dbReference>
<gene>
    <name evidence="4" type="ORF">ADH66_01970</name>
    <name evidence="5" type="ORF">I5Q82_12000</name>
</gene>
<dbReference type="GO" id="GO:0016747">
    <property type="term" value="F:acyltransferase activity, transferring groups other than amino-acyl groups"/>
    <property type="evidence" value="ECO:0007669"/>
    <property type="project" value="InterPro"/>
</dbReference>
<evidence type="ECO:0000259" key="3">
    <source>
        <dbReference type="PROSITE" id="PS51186"/>
    </source>
</evidence>
<evidence type="ECO:0000313" key="7">
    <source>
        <dbReference type="Proteomes" id="UP000596035"/>
    </source>
</evidence>
<evidence type="ECO:0000313" key="6">
    <source>
        <dbReference type="Proteomes" id="UP000196710"/>
    </source>
</evidence>
<dbReference type="PANTHER" id="PTHR43877">
    <property type="entry name" value="AMINOALKYLPHOSPHONATE N-ACETYLTRANSFERASE-RELATED-RELATED"/>
    <property type="match status" value="1"/>
</dbReference>
<dbReference type="RefSeq" id="WP_066536353.1">
    <property type="nucleotide sequence ID" value="NZ_CP021422.1"/>
</dbReference>
<feature type="domain" description="N-acetyltransferase" evidence="3">
    <location>
        <begin position="4"/>
        <end position="143"/>
    </location>
</feature>
<dbReference type="SUPFAM" id="SSF55729">
    <property type="entry name" value="Acyl-CoA N-acyltransferases (Nat)"/>
    <property type="match status" value="1"/>
</dbReference>
<dbReference type="InterPro" id="IPR000182">
    <property type="entry name" value="GNAT_dom"/>
</dbReference>
<dbReference type="Proteomes" id="UP000196710">
    <property type="component" value="Chromosome"/>
</dbReference>
<evidence type="ECO:0000256" key="2">
    <source>
        <dbReference type="ARBA" id="ARBA00023315"/>
    </source>
</evidence>
<dbReference type="InterPro" id="IPR050832">
    <property type="entry name" value="Bact_Acetyltransf"/>
</dbReference>
<name>A0A1Z2XM92_9FIRM</name>
<reference evidence="6" key="2">
    <citation type="submission" date="2017-05" db="EMBL/GenBank/DDBJ databases">
        <title>Improved OligoMM genomes.</title>
        <authorList>
            <person name="Garzetti D."/>
        </authorList>
    </citation>
    <scope>NUCLEOTIDE SEQUENCE [LARGE SCALE GENOMIC DNA]</scope>
    <source>
        <strain evidence="6">KB18</strain>
    </source>
</reference>